<dbReference type="EMBL" id="JBHUOZ010000003">
    <property type="protein sequence ID" value="MFD2921238.1"/>
    <property type="molecule type" value="Genomic_DNA"/>
</dbReference>
<evidence type="ECO:0000313" key="3">
    <source>
        <dbReference type="Proteomes" id="UP001597511"/>
    </source>
</evidence>
<comment type="caution">
    <text evidence="2">The sequence shown here is derived from an EMBL/GenBank/DDBJ whole genome shotgun (WGS) entry which is preliminary data.</text>
</comment>
<evidence type="ECO:0000313" key="2">
    <source>
        <dbReference type="EMBL" id="MFD2921238.1"/>
    </source>
</evidence>
<feature type="chain" id="PRO_5045222767" description="Substrate import-associated zinc metallohydrolase lipoprotein" evidence="1">
    <location>
        <begin position="19"/>
        <end position="378"/>
    </location>
</feature>
<keyword evidence="1" id="KW-0732">Signal</keyword>
<accession>A0ABW6A7F5</accession>
<gene>
    <name evidence="2" type="ORF">ACFS6H_16045</name>
</gene>
<name>A0ABW6A7F5_9BACT</name>
<feature type="signal peptide" evidence="1">
    <location>
        <begin position="1"/>
        <end position="18"/>
    </location>
</feature>
<evidence type="ECO:0000256" key="1">
    <source>
        <dbReference type="SAM" id="SignalP"/>
    </source>
</evidence>
<dbReference type="RefSeq" id="WP_386101148.1">
    <property type="nucleotide sequence ID" value="NZ_JBHUOZ010000003.1"/>
</dbReference>
<sequence>MTRLIIVLLLFTQLVACAQEQVKDISVNPMAFYRMDTVVADMLKKDLEVFLDDVKNNPFASTVIDKNYMEQDPDAFVFFTTADNGGTCEPVLMHVNELNATEYMVKLAYTRTGEAGTTINCIYNLLARRQENGFRFFSPAVYHAAAMHTYVAGSVTYKYNGNINKEACKKMDGINQGIAVLFNQPVRPVTYYKFANAVTLFNFLGFEYLPNMYFDTTGGFIKHQAGEVLAANNSEIYEHEFVHFYTRDITNGPINHYADEGLATLIGGSGGITYEAGLKRVYERIQEKNITNIYEGFVGDFQVDQKVSVKYFLSALICKLIRDRKGMAGLTDVLKAPNTIEGFLSKTRETLQLDEQNFNVRMMELLEQEMQRSPAKLL</sequence>
<dbReference type="Proteomes" id="UP001597511">
    <property type="component" value="Unassembled WGS sequence"/>
</dbReference>
<keyword evidence="3" id="KW-1185">Reference proteome</keyword>
<proteinExistence type="predicted"/>
<reference evidence="3" key="1">
    <citation type="journal article" date="2019" name="Int. J. Syst. Evol. Microbiol.">
        <title>The Global Catalogue of Microorganisms (GCM) 10K type strain sequencing project: providing services to taxonomists for standard genome sequencing and annotation.</title>
        <authorList>
            <consortium name="The Broad Institute Genomics Platform"/>
            <consortium name="The Broad Institute Genome Sequencing Center for Infectious Disease"/>
            <person name="Wu L."/>
            <person name="Ma J."/>
        </authorList>
    </citation>
    <scope>NUCLEOTIDE SEQUENCE [LARGE SCALE GENOMIC DNA]</scope>
    <source>
        <strain evidence="3">KCTC 23299</strain>
    </source>
</reference>
<organism evidence="2 3">
    <name type="scientific">Terrimonas rubra</name>
    <dbReference type="NCBI Taxonomy" id="1035890"/>
    <lineage>
        <taxon>Bacteria</taxon>
        <taxon>Pseudomonadati</taxon>
        <taxon>Bacteroidota</taxon>
        <taxon>Chitinophagia</taxon>
        <taxon>Chitinophagales</taxon>
        <taxon>Chitinophagaceae</taxon>
        <taxon>Terrimonas</taxon>
    </lineage>
</organism>
<protein>
    <recommendedName>
        <fullName evidence="4">Substrate import-associated zinc metallohydrolase lipoprotein</fullName>
    </recommendedName>
</protein>
<evidence type="ECO:0008006" key="4">
    <source>
        <dbReference type="Google" id="ProtNLM"/>
    </source>
</evidence>